<name>D4S268_9FIRM</name>
<dbReference type="EMBL" id="ABWN01000037">
    <property type="protein sequence ID" value="EFF67625.1"/>
    <property type="molecule type" value="Genomic_DNA"/>
</dbReference>
<dbReference type="GeneID" id="98917691"/>
<evidence type="ECO:0000313" key="2">
    <source>
        <dbReference type="Proteomes" id="UP000006238"/>
    </source>
</evidence>
<proteinExistence type="predicted"/>
<keyword evidence="2" id="KW-1185">Reference proteome</keyword>
<accession>D4S268</accession>
<gene>
    <name evidence="1" type="ORF">BUTYVIB_02190</name>
</gene>
<dbReference type="AlphaFoldDB" id="D4S268"/>
<dbReference type="STRING" id="45851.BHV86_04425"/>
<reference evidence="1 2" key="1">
    <citation type="submission" date="2010-02" db="EMBL/GenBank/DDBJ databases">
        <authorList>
            <person name="Weinstock G."/>
            <person name="Sodergren E."/>
            <person name="Clifton S."/>
            <person name="Fulton L."/>
            <person name="Fulton B."/>
            <person name="Courtney L."/>
            <person name="Fronick C."/>
            <person name="Harrison M."/>
            <person name="Strong C."/>
            <person name="Farmer C."/>
            <person name="Delahaunty K."/>
            <person name="Markovic C."/>
            <person name="Hall O."/>
            <person name="Minx P."/>
            <person name="Tomlinson C."/>
            <person name="Mitreva M."/>
            <person name="Nelson J."/>
            <person name="Hou S."/>
            <person name="Wollam A."/>
            <person name="Pepin K.H."/>
            <person name="Johnson M."/>
            <person name="Bhonagiri V."/>
            <person name="Zhang X."/>
            <person name="Suruliraj S."/>
            <person name="Warren W."/>
            <person name="Chinwalla A."/>
            <person name="Mardis E.R."/>
            <person name="Wilson R.K."/>
        </authorList>
    </citation>
    <scope>NUCLEOTIDE SEQUENCE [LARGE SCALE GENOMIC DNA]</scope>
    <source>
        <strain evidence="1 2">DSM 2876</strain>
    </source>
</reference>
<protein>
    <submittedName>
        <fullName evidence="1">Uncharacterized protein</fullName>
    </submittedName>
</protein>
<dbReference type="HOGENOM" id="CLU_1105511_0_0_9"/>
<dbReference type="Proteomes" id="UP000006238">
    <property type="component" value="Unassembled WGS sequence"/>
</dbReference>
<evidence type="ECO:0000313" key="1">
    <source>
        <dbReference type="EMBL" id="EFF67625.1"/>
    </source>
</evidence>
<comment type="caution">
    <text evidence="1">The sequence shown here is derived from an EMBL/GenBank/DDBJ whole genome shotgun (WGS) entry which is preliminary data.</text>
</comment>
<sequence>MNEEKKRFKYENNLKYRERVNKKIRRRTDKQYDKKLKKLQFEEKSLSEARLKVIKKLQEARWKPLYKKNIIVNRTEGKIRINGTDYLFENIGNTRLITNISNSTVTSGRVKTKFKPSIGGALAGGSMYGIAGAAAGGVLFGKEKTRDTRRTATVSNCTYVGVEVIMYGKPVNISIFTGATRLESKIYSEALVKAQVIMSQLAGLAATPMPESYLRVDEEPDVVALDKVIRLKHMEWRKMMDEPRVYPEPFR</sequence>
<organism evidence="1 2">
    <name type="scientific">Eshraghiella crossota DSM 2876</name>
    <dbReference type="NCBI Taxonomy" id="511680"/>
    <lineage>
        <taxon>Bacteria</taxon>
        <taxon>Bacillati</taxon>
        <taxon>Bacillota</taxon>
        <taxon>Clostridia</taxon>
        <taxon>Lachnospirales</taxon>
        <taxon>Lachnospiraceae</taxon>
        <taxon>Eshraghiella</taxon>
    </lineage>
</organism>
<dbReference type="RefSeq" id="WP_005604219.1">
    <property type="nucleotide sequence ID" value="NZ_GG663524.1"/>
</dbReference>